<comment type="caution">
    <text evidence="2">The sequence shown here is derived from an EMBL/GenBank/DDBJ whole genome shotgun (WGS) entry which is preliminary data.</text>
</comment>
<name>A0ABU1ID71_9BURK</name>
<protein>
    <recommendedName>
        <fullName evidence="1">DUF1854 domain-containing protein</fullName>
    </recommendedName>
</protein>
<dbReference type="InterPro" id="IPR015005">
    <property type="entry name" value="DUF1854"/>
</dbReference>
<gene>
    <name evidence="2" type="ORF">QE399_002052</name>
</gene>
<reference evidence="2 3" key="1">
    <citation type="submission" date="2023-08" db="EMBL/GenBank/DDBJ databases">
        <title>Functional and genomic diversity of the sorghum phyllosphere microbiome.</title>
        <authorList>
            <person name="Shade A."/>
        </authorList>
    </citation>
    <scope>NUCLEOTIDE SEQUENCE [LARGE SCALE GENOMIC DNA]</scope>
    <source>
        <strain evidence="2 3">SORGH_AS_0335</strain>
    </source>
</reference>
<proteinExistence type="predicted"/>
<evidence type="ECO:0000259" key="1">
    <source>
        <dbReference type="Pfam" id="PF08909"/>
    </source>
</evidence>
<evidence type="ECO:0000313" key="2">
    <source>
        <dbReference type="EMBL" id="MDR6214363.1"/>
    </source>
</evidence>
<accession>A0ABU1ID71</accession>
<organism evidence="2 3">
    <name type="scientific">Paracidovorax wautersii</name>
    <dbReference type="NCBI Taxonomy" id="1177982"/>
    <lineage>
        <taxon>Bacteria</taxon>
        <taxon>Pseudomonadati</taxon>
        <taxon>Pseudomonadota</taxon>
        <taxon>Betaproteobacteria</taxon>
        <taxon>Burkholderiales</taxon>
        <taxon>Comamonadaceae</taxon>
        <taxon>Paracidovorax</taxon>
    </lineage>
</organism>
<feature type="domain" description="DUF1854" evidence="1">
    <location>
        <begin position="44"/>
        <end position="174"/>
    </location>
</feature>
<dbReference type="EMBL" id="JAVIZX010000001">
    <property type="protein sequence ID" value="MDR6214363.1"/>
    <property type="molecule type" value="Genomic_DNA"/>
</dbReference>
<dbReference type="RefSeq" id="WP_309828492.1">
    <property type="nucleotide sequence ID" value="NZ_JAVIZX010000001.1"/>
</dbReference>
<evidence type="ECO:0000313" key="3">
    <source>
        <dbReference type="Proteomes" id="UP001267710"/>
    </source>
</evidence>
<sequence length="175" mass="18919">MNAPLAATAPSSSVTTADAPADGFRLHRNAHGRLVVTFPGGTEHAGVTPVRAFPLAAPGEGLSLVGQNGHELAWIDRLDALDAPTRALVEEELAAREFVPSIERILRVSSFSTPSTWEVETDRGPARLVLKAEEDIRRLGSRTALLIAASDGVHFRIQDVTVLDRPSRKLLERFL</sequence>
<dbReference type="Pfam" id="PF08909">
    <property type="entry name" value="DUF1854"/>
    <property type="match status" value="1"/>
</dbReference>
<dbReference type="Proteomes" id="UP001267710">
    <property type="component" value="Unassembled WGS sequence"/>
</dbReference>
<keyword evidence="3" id="KW-1185">Reference proteome</keyword>